<dbReference type="GeneID" id="5974508"/>
<organism evidence="2 3">
    <name type="scientific">Phaeosphaeria nodorum (strain SN15 / ATCC MYA-4574 / FGSC 10173)</name>
    <name type="common">Glume blotch fungus</name>
    <name type="synonym">Parastagonospora nodorum</name>
    <dbReference type="NCBI Taxonomy" id="321614"/>
    <lineage>
        <taxon>Eukaryota</taxon>
        <taxon>Fungi</taxon>
        <taxon>Dikarya</taxon>
        <taxon>Ascomycota</taxon>
        <taxon>Pezizomycotina</taxon>
        <taxon>Dothideomycetes</taxon>
        <taxon>Pleosporomycetidae</taxon>
        <taxon>Pleosporales</taxon>
        <taxon>Pleosporineae</taxon>
        <taxon>Phaeosphaeriaceae</taxon>
        <taxon>Parastagonospora</taxon>
    </lineage>
</organism>
<dbReference type="KEGG" id="pno:SNOG_07274"/>
<accession>Q0ULU0</accession>
<evidence type="ECO:0000313" key="3">
    <source>
        <dbReference type="Proteomes" id="UP000001055"/>
    </source>
</evidence>
<dbReference type="AlphaFoldDB" id="Q0ULU0"/>
<dbReference type="HOGENOM" id="CLU_2251021_0_0_1"/>
<dbReference type="RefSeq" id="XP_001797618.1">
    <property type="nucleotide sequence ID" value="XM_001797566.1"/>
</dbReference>
<name>Q0ULU0_PHANO</name>
<dbReference type="EMBL" id="CH445334">
    <property type="protein sequence ID" value="EAT85925.1"/>
    <property type="molecule type" value="Genomic_DNA"/>
</dbReference>
<feature type="region of interest" description="Disordered" evidence="1">
    <location>
        <begin position="83"/>
        <end position="104"/>
    </location>
</feature>
<dbReference type="InParanoid" id="Q0ULU0"/>
<evidence type="ECO:0000313" key="2">
    <source>
        <dbReference type="EMBL" id="EAT85925.1"/>
    </source>
</evidence>
<protein>
    <submittedName>
        <fullName evidence="2">Uncharacterized protein</fullName>
    </submittedName>
</protein>
<proteinExistence type="predicted"/>
<reference evidence="3" key="1">
    <citation type="journal article" date="2007" name="Plant Cell">
        <title>Dothideomycete-plant interactions illuminated by genome sequencing and EST analysis of the wheat pathogen Stagonospora nodorum.</title>
        <authorList>
            <person name="Hane J.K."/>
            <person name="Lowe R.G."/>
            <person name="Solomon P.S."/>
            <person name="Tan K.C."/>
            <person name="Schoch C.L."/>
            <person name="Spatafora J.W."/>
            <person name="Crous P.W."/>
            <person name="Kodira C."/>
            <person name="Birren B.W."/>
            <person name="Galagan J.E."/>
            <person name="Torriani S.F."/>
            <person name="McDonald B.A."/>
            <person name="Oliver R.P."/>
        </authorList>
    </citation>
    <scope>NUCLEOTIDE SEQUENCE [LARGE SCALE GENOMIC DNA]</scope>
    <source>
        <strain evidence="3">SN15 / ATCC MYA-4574 / FGSC 10173</strain>
    </source>
</reference>
<dbReference type="Proteomes" id="UP000001055">
    <property type="component" value="Unassembled WGS sequence"/>
</dbReference>
<sequence>MYGALSHERLCGYSSTTTESATGHNPYTSLKLYTWCRRYTRRGKHRGQVLGSVGRVYGHWALGRHRGYLTVLNDRSAKAVNEDGRAISPESSDLSTTIKIDWPT</sequence>
<feature type="compositionally biased region" description="Polar residues" evidence="1">
    <location>
        <begin position="89"/>
        <end position="98"/>
    </location>
</feature>
<evidence type="ECO:0000256" key="1">
    <source>
        <dbReference type="SAM" id="MobiDB-lite"/>
    </source>
</evidence>
<gene>
    <name evidence="2" type="ORF">SNOG_07274</name>
</gene>